<gene>
    <name evidence="2" type="ORF">HERI1096_LOCUS36179</name>
</gene>
<accession>A0A7S3FG72</accession>
<evidence type="ECO:0000256" key="1">
    <source>
        <dbReference type="SAM" id="MobiDB-lite"/>
    </source>
</evidence>
<name>A0A7S3FG72_9EUKA</name>
<evidence type="ECO:0000313" key="2">
    <source>
        <dbReference type="EMBL" id="CAE0146121.1"/>
    </source>
</evidence>
<reference evidence="2" key="1">
    <citation type="submission" date="2021-01" db="EMBL/GenBank/DDBJ databases">
        <authorList>
            <person name="Corre E."/>
            <person name="Pelletier E."/>
            <person name="Niang G."/>
            <person name="Scheremetjew M."/>
            <person name="Finn R."/>
            <person name="Kale V."/>
            <person name="Holt S."/>
            <person name="Cochrane G."/>
            <person name="Meng A."/>
            <person name="Brown T."/>
            <person name="Cohen L."/>
        </authorList>
    </citation>
    <scope>NUCLEOTIDE SEQUENCE</scope>
    <source>
        <strain evidence="2">CCMP281</strain>
    </source>
</reference>
<feature type="region of interest" description="Disordered" evidence="1">
    <location>
        <begin position="1"/>
        <end position="26"/>
    </location>
</feature>
<protein>
    <submittedName>
        <fullName evidence="2">Uncharacterized protein</fullName>
    </submittedName>
</protein>
<sequence length="102" mass="10917">MVESVQRAESGEVGTKHRQHRAPPSSRVCHVRVMGDAVHCAARYSCAVCTTVGMHSGPDANLAARTHRAGTRTQTSNARACRAFHRGAIISHPVFPASGSVW</sequence>
<proteinExistence type="predicted"/>
<dbReference type="EMBL" id="HBHX01065345">
    <property type="protein sequence ID" value="CAE0146121.1"/>
    <property type="molecule type" value="Transcribed_RNA"/>
</dbReference>
<organism evidence="2">
    <name type="scientific">Haptolina ericina</name>
    <dbReference type="NCBI Taxonomy" id="156174"/>
    <lineage>
        <taxon>Eukaryota</taxon>
        <taxon>Haptista</taxon>
        <taxon>Haptophyta</taxon>
        <taxon>Prymnesiophyceae</taxon>
        <taxon>Prymnesiales</taxon>
        <taxon>Prymnesiaceae</taxon>
        <taxon>Haptolina</taxon>
    </lineage>
</organism>
<dbReference type="AlphaFoldDB" id="A0A7S3FG72"/>